<keyword evidence="3" id="KW-1185">Reference proteome</keyword>
<proteinExistence type="predicted"/>
<evidence type="ECO:0000313" key="2">
    <source>
        <dbReference type="EMBL" id="KOO26370.1"/>
    </source>
</evidence>
<sequence>GVSSCQGQARQRAARERREEAFDLRRDVALALLFFAARLGPRRFRPMSDRLEGMPLEELPDLDWNSSALAIEHQHLMQLPELLQALPEGREAALRAAGSAMVPRMLYTTFEFSDLPGRSVQCAGWAAVTRARRCVAGGESHNPACHEVRRDPPWMRSGGIANLKKYLDVPANEPICGRTSYFGEDGSRDAFEGLMEIFRRRMSAPPPPAEPWNALTSMRPGSIDLSISEMKQARKEKRRLVSEPGWYEARVKWYKKQLAGPSLDLLRAVPPSREHRRALAVSVGLRSDAKERTRVKPPKDARRRKR</sequence>
<dbReference type="Proteomes" id="UP000037460">
    <property type="component" value="Unassembled WGS sequence"/>
</dbReference>
<evidence type="ECO:0000313" key="3">
    <source>
        <dbReference type="Proteomes" id="UP000037460"/>
    </source>
</evidence>
<organism evidence="2 3">
    <name type="scientific">Chrysochromulina tobinii</name>
    <dbReference type="NCBI Taxonomy" id="1460289"/>
    <lineage>
        <taxon>Eukaryota</taxon>
        <taxon>Haptista</taxon>
        <taxon>Haptophyta</taxon>
        <taxon>Prymnesiophyceae</taxon>
        <taxon>Prymnesiales</taxon>
        <taxon>Chrysochromulinaceae</taxon>
        <taxon>Chrysochromulina</taxon>
    </lineage>
</organism>
<dbReference type="AlphaFoldDB" id="A0A0M0JIP4"/>
<evidence type="ECO:0000256" key="1">
    <source>
        <dbReference type="SAM" id="MobiDB-lite"/>
    </source>
</evidence>
<accession>A0A0M0JIP4</accession>
<feature type="non-terminal residue" evidence="2">
    <location>
        <position position="1"/>
    </location>
</feature>
<feature type="region of interest" description="Disordered" evidence="1">
    <location>
        <begin position="280"/>
        <end position="306"/>
    </location>
</feature>
<reference evidence="3" key="1">
    <citation type="journal article" date="2015" name="PLoS Genet.">
        <title>Genome Sequence and Transcriptome Analyses of Chrysochromulina tobin: Metabolic Tools for Enhanced Algal Fitness in the Prominent Order Prymnesiales (Haptophyceae).</title>
        <authorList>
            <person name="Hovde B.T."/>
            <person name="Deodato C.R."/>
            <person name="Hunsperger H.M."/>
            <person name="Ryken S.A."/>
            <person name="Yost W."/>
            <person name="Jha R.K."/>
            <person name="Patterson J."/>
            <person name="Monnat R.J. Jr."/>
            <person name="Barlow S.B."/>
            <person name="Starkenburg S.R."/>
            <person name="Cattolico R.A."/>
        </authorList>
    </citation>
    <scope>NUCLEOTIDE SEQUENCE</scope>
    <source>
        <strain evidence="3">CCMP291</strain>
    </source>
</reference>
<dbReference type="EMBL" id="JWZX01002861">
    <property type="protein sequence ID" value="KOO26370.1"/>
    <property type="molecule type" value="Genomic_DNA"/>
</dbReference>
<gene>
    <name evidence="2" type="ORF">Ctob_002383</name>
</gene>
<feature type="compositionally biased region" description="Basic and acidic residues" evidence="1">
    <location>
        <begin position="287"/>
        <end position="300"/>
    </location>
</feature>
<protein>
    <submittedName>
        <fullName evidence="2">Uncharacterized protein</fullName>
    </submittedName>
</protein>
<comment type="caution">
    <text evidence="2">The sequence shown here is derived from an EMBL/GenBank/DDBJ whole genome shotgun (WGS) entry which is preliminary data.</text>
</comment>
<name>A0A0M0JIP4_9EUKA</name>